<dbReference type="GO" id="GO:0016987">
    <property type="term" value="F:sigma factor activity"/>
    <property type="evidence" value="ECO:0007669"/>
    <property type="project" value="UniProtKB-KW"/>
</dbReference>
<evidence type="ECO:0000259" key="8">
    <source>
        <dbReference type="Pfam" id="PF04545"/>
    </source>
</evidence>
<dbReference type="Pfam" id="PF00140">
    <property type="entry name" value="Sigma70_r1_2"/>
    <property type="match status" value="1"/>
</dbReference>
<evidence type="ECO:0000313" key="9">
    <source>
        <dbReference type="EMBL" id="NLW36255.1"/>
    </source>
</evidence>
<gene>
    <name evidence="9" type="ORF">GXY80_12395</name>
</gene>
<proteinExistence type="inferred from homology"/>
<evidence type="ECO:0000256" key="1">
    <source>
        <dbReference type="ARBA" id="ARBA00007788"/>
    </source>
</evidence>
<dbReference type="AlphaFoldDB" id="A0A971M5M0"/>
<organism evidence="9 10">
    <name type="scientific">Syntrophorhabdus aromaticivorans</name>
    <dbReference type="NCBI Taxonomy" id="328301"/>
    <lineage>
        <taxon>Bacteria</taxon>
        <taxon>Pseudomonadati</taxon>
        <taxon>Thermodesulfobacteriota</taxon>
        <taxon>Syntrophorhabdia</taxon>
        <taxon>Syntrophorhabdales</taxon>
        <taxon>Syntrophorhabdaceae</taxon>
        <taxon>Syntrophorhabdus</taxon>
    </lineage>
</organism>
<dbReference type="InterPro" id="IPR013324">
    <property type="entry name" value="RNA_pol_sigma_r3/r4-like"/>
</dbReference>
<keyword evidence="4" id="KW-0238">DNA-binding</keyword>
<dbReference type="GO" id="GO:0006352">
    <property type="term" value="P:DNA-templated transcription initiation"/>
    <property type="evidence" value="ECO:0007669"/>
    <property type="project" value="InterPro"/>
</dbReference>
<dbReference type="EMBL" id="JAAYEE010000226">
    <property type="protein sequence ID" value="NLW36255.1"/>
    <property type="molecule type" value="Genomic_DNA"/>
</dbReference>
<dbReference type="GO" id="GO:0003677">
    <property type="term" value="F:DNA binding"/>
    <property type="evidence" value="ECO:0007669"/>
    <property type="project" value="UniProtKB-KW"/>
</dbReference>
<feature type="domain" description="RNA polymerase sigma-70 region 4" evidence="8">
    <location>
        <begin position="167"/>
        <end position="214"/>
    </location>
</feature>
<keyword evidence="5" id="KW-0804">Transcription</keyword>
<sequence length="231" mass="27050">MEDRYDGSREKELLRMFTNEVEKIAVLTREDESNLAQRLQKGEPGMINRLIEANLRFALKVTFQYWRPGLPLMDMVSEACLGLIVAAKTFNPNMGFRFTTYAEPAIRQRVIRVKLNYLSHVDESLDRPLFQEEGGFYGADTTLKDQLVSEDDNPEEEAEKLDINRYLQSLNKRERQIIELRFWQDKTLDYVGKALNLNRGRVAQIQTKALIKLRLAFRGVKIPWRKEIRHS</sequence>
<evidence type="ECO:0000313" key="10">
    <source>
        <dbReference type="Proteomes" id="UP000777265"/>
    </source>
</evidence>
<feature type="domain" description="RNA polymerase sigma-70 region 1.2" evidence="6">
    <location>
        <begin position="13"/>
        <end position="43"/>
    </location>
</feature>
<dbReference type="InterPro" id="IPR000943">
    <property type="entry name" value="RNA_pol_sigma70"/>
</dbReference>
<dbReference type="InterPro" id="IPR013325">
    <property type="entry name" value="RNA_pol_sigma_r2"/>
</dbReference>
<dbReference type="Pfam" id="PF04545">
    <property type="entry name" value="Sigma70_r4"/>
    <property type="match status" value="1"/>
</dbReference>
<evidence type="ECO:0000256" key="4">
    <source>
        <dbReference type="ARBA" id="ARBA00023125"/>
    </source>
</evidence>
<comment type="similarity">
    <text evidence="1">Belongs to the sigma-70 factor family.</text>
</comment>
<dbReference type="CDD" id="cd06171">
    <property type="entry name" value="Sigma70_r4"/>
    <property type="match status" value="1"/>
</dbReference>
<keyword evidence="3" id="KW-0731">Sigma factor</keyword>
<evidence type="ECO:0000259" key="7">
    <source>
        <dbReference type="Pfam" id="PF04542"/>
    </source>
</evidence>
<dbReference type="Gene3D" id="1.10.601.10">
    <property type="entry name" value="RNA Polymerase Primary Sigma Factor"/>
    <property type="match status" value="1"/>
</dbReference>
<dbReference type="PANTHER" id="PTHR30376:SF3">
    <property type="entry name" value="RNA POLYMERASE SIGMA FACTOR RPOH"/>
    <property type="match status" value="1"/>
</dbReference>
<dbReference type="Proteomes" id="UP000777265">
    <property type="component" value="Unassembled WGS sequence"/>
</dbReference>
<dbReference type="InterPro" id="IPR014284">
    <property type="entry name" value="RNA_pol_sigma-70_dom"/>
</dbReference>
<dbReference type="InterPro" id="IPR007630">
    <property type="entry name" value="RNA_pol_sigma70_r4"/>
</dbReference>
<dbReference type="InterPro" id="IPR009042">
    <property type="entry name" value="RNA_pol_sigma70_r1_2"/>
</dbReference>
<dbReference type="PANTHER" id="PTHR30376">
    <property type="entry name" value="SIGMA FACTOR RPOH HEAT SHOCK RELATED"/>
    <property type="match status" value="1"/>
</dbReference>
<dbReference type="SUPFAM" id="SSF88946">
    <property type="entry name" value="Sigma2 domain of RNA polymerase sigma factors"/>
    <property type="match status" value="1"/>
</dbReference>
<dbReference type="InterPro" id="IPR050813">
    <property type="entry name" value="Sigma-70_Factor"/>
</dbReference>
<feature type="domain" description="RNA polymerase sigma-70 region 2" evidence="7">
    <location>
        <begin position="50"/>
        <end position="112"/>
    </location>
</feature>
<accession>A0A971M5M0</accession>
<dbReference type="InterPro" id="IPR007627">
    <property type="entry name" value="RNA_pol_sigma70_r2"/>
</dbReference>
<comment type="caution">
    <text evidence="9">The sequence shown here is derived from an EMBL/GenBank/DDBJ whole genome shotgun (WGS) entry which is preliminary data.</text>
</comment>
<dbReference type="PRINTS" id="PR00046">
    <property type="entry name" value="SIGMA70FCT"/>
</dbReference>
<name>A0A971M5M0_9BACT</name>
<reference evidence="9" key="2">
    <citation type="submission" date="2020-01" db="EMBL/GenBank/DDBJ databases">
        <authorList>
            <person name="Campanaro S."/>
        </authorList>
    </citation>
    <scope>NUCLEOTIDE SEQUENCE</scope>
    <source>
        <strain evidence="9">AS06rmzACSIP_7</strain>
    </source>
</reference>
<evidence type="ECO:0000259" key="6">
    <source>
        <dbReference type="Pfam" id="PF00140"/>
    </source>
</evidence>
<keyword evidence="2" id="KW-0805">Transcription regulation</keyword>
<dbReference type="Gene3D" id="1.20.140.160">
    <property type="match status" value="1"/>
</dbReference>
<evidence type="ECO:0000256" key="2">
    <source>
        <dbReference type="ARBA" id="ARBA00023015"/>
    </source>
</evidence>
<protein>
    <submittedName>
        <fullName evidence="9">Sigma-70 family RNA polymerase sigma factor</fullName>
    </submittedName>
</protein>
<evidence type="ECO:0000256" key="5">
    <source>
        <dbReference type="ARBA" id="ARBA00023163"/>
    </source>
</evidence>
<dbReference type="Pfam" id="PF04542">
    <property type="entry name" value="Sigma70_r2"/>
    <property type="match status" value="1"/>
</dbReference>
<dbReference type="SUPFAM" id="SSF88659">
    <property type="entry name" value="Sigma3 and sigma4 domains of RNA polymerase sigma factors"/>
    <property type="match status" value="1"/>
</dbReference>
<evidence type="ECO:0000256" key="3">
    <source>
        <dbReference type="ARBA" id="ARBA00023082"/>
    </source>
</evidence>
<reference evidence="9" key="1">
    <citation type="journal article" date="2020" name="Biotechnol. Biofuels">
        <title>New insights from the biogas microbiome by comprehensive genome-resolved metagenomics of nearly 1600 species originating from multiple anaerobic digesters.</title>
        <authorList>
            <person name="Campanaro S."/>
            <person name="Treu L."/>
            <person name="Rodriguez-R L.M."/>
            <person name="Kovalovszki A."/>
            <person name="Ziels R.M."/>
            <person name="Maus I."/>
            <person name="Zhu X."/>
            <person name="Kougias P.G."/>
            <person name="Basile A."/>
            <person name="Luo G."/>
            <person name="Schluter A."/>
            <person name="Konstantinidis K.T."/>
            <person name="Angelidaki I."/>
        </authorList>
    </citation>
    <scope>NUCLEOTIDE SEQUENCE</scope>
    <source>
        <strain evidence="9">AS06rmzACSIP_7</strain>
    </source>
</reference>
<dbReference type="NCBIfam" id="TIGR02937">
    <property type="entry name" value="sigma70-ECF"/>
    <property type="match status" value="1"/>
</dbReference>